<organism evidence="2 3">
    <name type="scientific">Populus trichocarpa</name>
    <name type="common">Western balsam poplar</name>
    <name type="synonym">Populus balsamifera subsp. trichocarpa</name>
    <dbReference type="NCBI Taxonomy" id="3694"/>
    <lineage>
        <taxon>Eukaryota</taxon>
        <taxon>Viridiplantae</taxon>
        <taxon>Streptophyta</taxon>
        <taxon>Embryophyta</taxon>
        <taxon>Tracheophyta</taxon>
        <taxon>Spermatophyta</taxon>
        <taxon>Magnoliopsida</taxon>
        <taxon>eudicotyledons</taxon>
        <taxon>Gunneridae</taxon>
        <taxon>Pentapetalae</taxon>
        <taxon>rosids</taxon>
        <taxon>fabids</taxon>
        <taxon>Malpighiales</taxon>
        <taxon>Salicaceae</taxon>
        <taxon>Saliceae</taxon>
        <taxon>Populus</taxon>
    </lineage>
</organism>
<protein>
    <submittedName>
        <fullName evidence="2">Uncharacterized protein</fullName>
    </submittedName>
</protein>
<keyword evidence="1" id="KW-0472">Membrane</keyword>
<feature type="transmembrane region" description="Helical" evidence="1">
    <location>
        <begin position="20"/>
        <end position="37"/>
    </location>
</feature>
<proteinExistence type="predicted"/>
<sequence>MGFWVIFTSKFHNLTAHRAFAFFISSSRVLFLSYFPFESNSPRVRDYCSRFKSMKVWRCILHGIKMRDQVIIPIVHQG</sequence>
<reference evidence="2 3" key="1">
    <citation type="journal article" date="2006" name="Science">
        <title>The genome of black cottonwood, Populus trichocarpa (Torr. &amp; Gray).</title>
        <authorList>
            <person name="Tuskan G.A."/>
            <person name="Difazio S."/>
            <person name="Jansson S."/>
            <person name="Bohlmann J."/>
            <person name="Grigoriev I."/>
            <person name="Hellsten U."/>
            <person name="Putnam N."/>
            <person name="Ralph S."/>
            <person name="Rombauts S."/>
            <person name="Salamov A."/>
            <person name="Schein J."/>
            <person name="Sterck L."/>
            <person name="Aerts A."/>
            <person name="Bhalerao R.R."/>
            <person name="Bhalerao R.P."/>
            <person name="Blaudez D."/>
            <person name="Boerjan W."/>
            <person name="Brun A."/>
            <person name="Brunner A."/>
            <person name="Busov V."/>
            <person name="Campbell M."/>
            <person name="Carlson J."/>
            <person name="Chalot M."/>
            <person name="Chapman J."/>
            <person name="Chen G.L."/>
            <person name="Cooper D."/>
            <person name="Coutinho P.M."/>
            <person name="Couturier J."/>
            <person name="Covert S."/>
            <person name="Cronk Q."/>
            <person name="Cunningham R."/>
            <person name="Davis J."/>
            <person name="Degroeve S."/>
            <person name="Dejardin A."/>
            <person name="Depamphilis C."/>
            <person name="Detter J."/>
            <person name="Dirks B."/>
            <person name="Dubchak I."/>
            <person name="Duplessis S."/>
            <person name="Ehlting J."/>
            <person name="Ellis B."/>
            <person name="Gendler K."/>
            <person name="Goodstein D."/>
            <person name="Gribskov M."/>
            <person name="Grimwood J."/>
            <person name="Groover A."/>
            <person name="Gunter L."/>
            <person name="Hamberger B."/>
            <person name="Heinze B."/>
            <person name="Helariutta Y."/>
            <person name="Henrissat B."/>
            <person name="Holligan D."/>
            <person name="Holt R."/>
            <person name="Huang W."/>
            <person name="Islam-Faridi N."/>
            <person name="Jones S."/>
            <person name="Jones-Rhoades M."/>
            <person name="Jorgensen R."/>
            <person name="Joshi C."/>
            <person name="Kangasjarvi J."/>
            <person name="Karlsson J."/>
            <person name="Kelleher C."/>
            <person name="Kirkpatrick R."/>
            <person name="Kirst M."/>
            <person name="Kohler A."/>
            <person name="Kalluri U."/>
            <person name="Larimer F."/>
            <person name="Leebens-Mack J."/>
            <person name="Leple J.C."/>
            <person name="Locascio P."/>
            <person name="Lou Y."/>
            <person name="Lucas S."/>
            <person name="Martin F."/>
            <person name="Montanini B."/>
            <person name="Napoli C."/>
            <person name="Nelson D.R."/>
            <person name="Nelson C."/>
            <person name="Nieminen K."/>
            <person name="Nilsson O."/>
            <person name="Pereda V."/>
            <person name="Peter G."/>
            <person name="Philippe R."/>
            <person name="Pilate G."/>
            <person name="Poliakov A."/>
            <person name="Razumovskaya J."/>
            <person name="Richardson P."/>
            <person name="Rinaldi C."/>
            <person name="Ritland K."/>
            <person name="Rouze P."/>
            <person name="Ryaboy D."/>
            <person name="Schmutz J."/>
            <person name="Schrader J."/>
            <person name="Segerman B."/>
            <person name="Shin H."/>
            <person name="Siddiqui A."/>
            <person name="Sterky F."/>
            <person name="Terry A."/>
            <person name="Tsai C.J."/>
            <person name="Uberbacher E."/>
            <person name="Unneberg P."/>
            <person name="Vahala J."/>
            <person name="Wall K."/>
            <person name="Wessler S."/>
            <person name="Yang G."/>
            <person name="Yin T."/>
            <person name="Douglas C."/>
            <person name="Marra M."/>
            <person name="Sandberg G."/>
            <person name="Van de Peer Y."/>
            <person name="Rokhsar D."/>
        </authorList>
    </citation>
    <scope>NUCLEOTIDE SEQUENCE [LARGE SCALE GENOMIC DNA]</scope>
    <source>
        <strain evidence="3">cv. Nisqually</strain>
    </source>
</reference>
<dbReference type="HOGENOM" id="CLU_2626576_0_0_1"/>
<keyword evidence="1" id="KW-0812">Transmembrane</keyword>
<dbReference type="EMBL" id="CM009291">
    <property type="protein sequence ID" value="PNT47230.1"/>
    <property type="molecule type" value="Genomic_DNA"/>
</dbReference>
<dbReference type="InParanoid" id="U5GKA6"/>
<dbReference type="Proteomes" id="UP000006729">
    <property type="component" value="Chromosome 2"/>
</dbReference>
<accession>U5GKA6</accession>
<dbReference type="AlphaFoldDB" id="U5GKA6"/>
<evidence type="ECO:0000313" key="2">
    <source>
        <dbReference type="EMBL" id="PNT47230.1"/>
    </source>
</evidence>
<name>U5GKA6_POPTR</name>
<gene>
    <name evidence="2" type="ORF">POPTR_002G014200</name>
</gene>
<evidence type="ECO:0000313" key="3">
    <source>
        <dbReference type="Proteomes" id="UP000006729"/>
    </source>
</evidence>
<keyword evidence="1" id="KW-1133">Transmembrane helix</keyword>
<keyword evidence="3" id="KW-1185">Reference proteome</keyword>
<evidence type="ECO:0000256" key="1">
    <source>
        <dbReference type="SAM" id="Phobius"/>
    </source>
</evidence>